<dbReference type="RefSeq" id="WP_223845821.1">
    <property type="nucleotide sequence ID" value="NZ_FOPJ01000005.1"/>
</dbReference>
<feature type="transmembrane region" description="Helical" evidence="2">
    <location>
        <begin position="85"/>
        <end position="104"/>
    </location>
</feature>
<keyword evidence="2" id="KW-0472">Membrane</keyword>
<dbReference type="AlphaFoldDB" id="A0A1I2SDV1"/>
<feature type="transmembrane region" description="Helical" evidence="2">
    <location>
        <begin position="39"/>
        <end position="64"/>
    </location>
</feature>
<feature type="region of interest" description="Disordered" evidence="1">
    <location>
        <begin position="406"/>
        <end position="444"/>
    </location>
</feature>
<feature type="transmembrane region" description="Helical" evidence="2">
    <location>
        <begin position="297"/>
        <end position="316"/>
    </location>
</feature>
<evidence type="ECO:0000256" key="2">
    <source>
        <dbReference type="SAM" id="Phobius"/>
    </source>
</evidence>
<evidence type="ECO:0000256" key="1">
    <source>
        <dbReference type="SAM" id="MobiDB-lite"/>
    </source>
</evidence>
<keyword evidence="2" id="KW-0812">Transmembrane</keyword>
<feature type="transmembrane region" description="Helical" evidence="2">
    <location>
        <begin position="322"/>
        <end position="343"/>
    </location>
</feature>
<dbReference type="InterPro" id="IPR038728">
    <property type="entry name" value="YkvI-like"/>
</dbReference>
<protein>
    <submittedName>
        <fullName evidence="3">Uncharacterized membrane protein YkvI</fullName>
    </submittedName>
</protein>
<feature type="transmembrane region" description="Helical" evidence="2">
    <location>
        <begin position="218"/>
        <end position="241"/>
    </location>
</feature>
<dbReference type="Proteomes" id="UP000199065">
    <property type="component" value="Unassembled WGS sequence"/>
</dbReference>
<feature type="transmembrane region" description="Helical" evidence="2">
    <location>
        <begin position="261"/>
        <end position="285"/>
    </location>
</feature>
<sequence>MKRSISIALAFVGLMVGAGFATGQEVIQYFISFGLTGIWGVVLSGVLMTLAGAVILQLGSYFIADEHNTVFRNVSHPIVSRILDWSVVLTLFAVGFVMLAGAGSNLEQQFGLKSFIGAGIMTLMVIATGFLDVDKVSNIISMITPVIIIAVVFVFGWTMLHLPESTAGLSEMAAEKSSPVSPWWLSALNYNGLALMLGVSMCLVIGGSHSDPKAAGRGGLMGGLLYTLMLLMAALSLFFNGPLVLDAPVPMLELFNSINPWLAQIMVWIIFAMIYNTCIGMFYALGRRLTASKPERFAPVYIGVCLIGYAVSFVGFSTLMTYVYPIIGYIGILMVMVLVAWWAKSRVRINRESKIRERIGALLHRRLHPERRYTRKHAQQLRKAAEAADAPNRDIVEMIGEEVSAELEADPEVDYERPDNILPPKGKTDPAIDDASDSHSPAKN</sequence>
<dbReference type="PANTHER" id="PTHR37814:SF1">
    <property type="entry name" value="MEMBRANE PROTEIN"/>
    <property type="match status" value="1"/>
</dbReference>
<gene>
    <name evidence="3" type="ORF">SAMN05660282_01098</name>
</gene>
<organism evidence="3 4">
    <name type="scientific">Corynebacterium spheniscorum</name>
    <dbReference type="NCBI Taxonomy" id="185761"/>
    <lineage>
        <taxon>Bacteria</taxon>
        <taxon>Bacillati</taxon>
        <taxon>Actinomycetota</taxon>
        <taxon>Actinomycetes</taxon>
        <taxon>Mycobacteriales</taxon>
        <taxon>Corynebacteriaceae</taxon>
        <taxon>Corynebacterium</taxon>
    </lineage>
</organism>
<feature type="transmembrane region" description="Helical" evidence="2">
    <location>
        <begin position="183"/>
        <end position="206"/>
    </location>
</feature>
<evidence type="ECO:0000313" key="4">
    <source>
        <dbReference type="Proteomes" id="UP000199065"/>
    </source>
</evidence>
<proteinExistence type="predicted"/>
<keyword evidence="4" id="KW-1185">Reference proteome</keyword>
<feature type="transmembrane region" description="Helical" evidence="2">
    <location>
        <begin position="143"/>
        <end position="163"/>
    </location>
</feature>
<evidence type="ECO:0000313" key="3">
    <source>
        <dbReference type="EMBL" id="SFG51014.1"/>
    </source>
</evidence>
<dbReference type="STRING" id="185761.SAMN05660282_01098"/>
<dbReference type="EMBL" id="FOPJ01000005">
    <property type="protein sequence ID" value="SFG51014.1"/>
    <property type="molecule type" value="Genomic_DNA"/>
</dbReference>
<reference evidence="3 4" key="1">
    <citation type="submission" date="2016-10" db="EMBL/GenBank/DDBJ databases">
        <authorList>
            <person name="de Groot N.N."/>
        </authorList>
    </citation>
    <scope>NUCLEOTIDE SEQUENCE [LARGE SCALE GENOMIC DNA]</scope>
    <source>
        <strain>J11</strain>
        <strain evidence="4">PG 39</strain>
    </source>
</reference>
<accession>A0A1I2SDV1</accession>
<feature type="transmembrane region" description="Helical" evidence="2">
    <location>
        <begin position="110"/>
        <end position="131"/>
    </location>
</feature>
<name>A0A1I2SDV1_9CORY</name>
<dbReference type="PANTHER" id="PTHR37814">
    <property type="entry name" value="CONSERVED MEMBRANE PROTEIN"/>
    <property type="match status" value="1"/>
</dbReference>
<keyword evidence="2" id="KW-1133">Transmembrane helix</keyword>